<comment type="cofactor">
    <cofactor evidence="10">
        <name>Zn(2+)</name>
        <dbReference type="ChEBI" id="CHEBI:29105"/>
    </cofactor>
    <text evidence="10">Binds 1 zinc ion per subunit.</text>
</comment>
<evidence type="ECO:0000313" key="13">
    <source>
        <dbReference type="EMBL" id="KPP78130.1"/>
    </source>
</evidence>
<comment type="similarity">
    <text evidence="7 10">Belongs to the peptidase M48 family.</text>
</comment>
<evidence type="ECO:0000256" key="2">
    <source>
        <dbReference type="ARBA" id="ARBA00022670"/>
    </source>
</evidence>
<dbReference type="GO" id="GO:0034982">
    <property type="term" value="P:mitochondrial protein processing"/>
    <property type="evidence" value="ECO:0007669"/>
    <property type="project" value="TreeGrafter"/>
</dbReference>
<keyword evidence="11" id="KW-1133">Transmembrane helix</keyword>
<keyword evidence="11" id="KW-0472">Membrane</keyword>
<keyword evidence="4 10" id="KW-0378">Hydrolase</keyword>
<dbReference type="Gene3D" id="3.30.2010.10">
    <property type="entry name" value="Metalloproteases ('zincins'), catalytic domain"/>
    <property type="match status" value="1"/>
</dbReference>
<reference evidence="13 14" key="1">
    <citation type="submission" date="2015-08" db="EMBL/GenBank/DDBJ databases">
        <title>The genome of the Asian arowana (Scleropages formosus).</title>
        <authorList>
            <person name="Tan M.H."/>
            <person name="Gan H.M."/>
            <person name="Croft L.J."/>
            <person name="Austin C.M."/>
        </authorList>
    </citation>
    <scope>NUCLEOTIDE SEQUENCE [LARGE SCALE GENOMIC DNA]</scope>
    <source>
        <strain evidence="13">Aro1</strain>
    </source>
</reference>
<evidence type="ECO:0000259" key="12">
    <source>
        <dbReference type="Pfam" id="PF01435"/>
    </source>
</evidence>
<dbReference type="Proteomes" id="UP000034805">
    <property type="component" value="Unassembled WGS sequence"/>
</dbReference>
<keyword evidence="6 10" id="KW-0482">Metalloprotease</keyword>
<evidence type="ECO:0000256" key="9">
    <source>
        <dbReference type="ARBA" id="ARBA00042978"/>
    </source>
</evidence>
<dbReference type="STRING" id="113540.ENSSFOP00015002758"/>
<evidence type="ECO:0000256" key="6">
    <source>
        <dbReference type="ARBA" id="ARBA00023049"/>
    </source>
</evidence>
<name>A0A0P7XRY2_SCLFO</name>
<gene>
    <name evidence="13" type="ORF">Z043_102399</name>
</gene>
<comment type="caution">
    <text evidence="13">The sequence shown here is derived from an EMBL/GenBank/DDBJ whole genome shotgun (WGS) entry which is preliminary data.</text>
</comment>
<dbReference type="GO" id="GO:0006515">
    <property type="term" value="P:protein quality control for misfolded or incompletely synthesized proteins"/>
    <property type="evidence" value="ECO:0007669"/>
    <property type="project" value="TreeGrafter"/>
</dbReference>
<keyword evidence="2 10" id="KW-0645">Protease</keyword>
<feature type="transmembrane region" description="Helical" evidence="11">
    <location>
        <begin position="52"/>
        <end position="73"/>
    </location>
</feature>
<comment type="subunit">
    <text evidence="1">Homooligomer.</text>
</comment>
<accession>A0A0P7XRY2</accession>
<evidence type="ECO:0000256" key="3">
    <source>
        <dbReference type="ARBA" id="ARBA00022723"/>
    </source>
</evidence>
<keyword evidence="3" id="KW-0479">Metal-binding</keyword>
<organism evidence="13 14">
    <name type="scientific">Scleropages formosus</name>
    <name type="common">Asian bonytongue</name>
    <name type="synonym">Osteoglossum formosum</name>
    <dbReference type="NCBI Taxonomy" id="113540"/>
    <lineage>
        <taxon>Eukaryota</taxon>
        <taxon>Metazoa</taxon>
        <taxon>Chordata</taxon>
        <taxon>Craniata</taxon>
        <taxon>Vertebrata</taxon>
        <taxon>Euteleostomi</taxon>
        <taxon>Actinopterygii</taxon>
        <taxon>Neopterygii</taxon>
        <taxon>Teleostei</taxon>
        <taxon>Osteoglossocephala</taxon>
        <taxon>Osteoglossomorpha</taxon>
        <taxon>Osteoglossiformes</taxon>
        <taxon>Osteoglossidae</taxon>
        <taxon>Scleropages</taxon>
    </lineage>
</organism>
<evidence type="ECO:0000256" key="8">
    <source>
        <dbReference type="ARBA" id="ARBA00040360"/>
    </source>
</evidence>
<dbReference type="InterPro" id="IPR001915">
    <property type="entry name" value="Peptidase_M48"/>
</dbReference>
<dbReference type="GO" id="GO:0005743">
    <property type="term" value="C:mitochondrial inner membrane"/>
    <property type="evidence" value="ECO:0007669"/>
    <property type="project" value="TreeGrafter"/>
</dbReference>
<dbReference type="GO" id="GO:0004222">
    <property type="term" value="F:metalloendopeptidase activity"/>
    <property type="evidence" value="ECO:0007669"/>
    <property type="project" value="InterPro"/>
</dbReference>
<evidence type="ECO:0000256" key="7">
    <source>
        <dbReference type="ARBA" id="ARBA00038233"/>
    </source>
</evidence>
<evidence type="ECO:0000256" key="11">
    <source>
        <dbReference type="SAM" id="Phobius"/>
    </source>
</evidence>
<dbReference type="PANTHER" id="PTHR22726:SF1">
    <property type="entry name" value="METALLOENDOPEPTIDASE OMA1, MITOCHONDRIAL"/>
    <property type="match status" value="1"/>
</dbReference>
<proteinExistence type="inferred from homology"/>
<dbReference type="AlphaFoldDB" id="A0A0P7XRY2"/>
<evidence type="ECO:0000256" key="1">
    <source>
        <dbReference type="ARBA" id="ARBA00011182"/>
    </source>
</evidence>
<keyword evidence="5 10" id="KW-0862">Zinc</keyword>
<dbReference type="Pfam" id="PF01435">
    <property type="entry name" value="Peptidase_M48"/>
    <property type="match status" value="1"/>
</dbReference>
<sequence length="334" mass="38107">MMALPAPIVWLVLKPLQKLLAIVLGRSIRKWWASLPPNRRELMRQATWQRRWQLAAGGAGLLLLLAIFFLTHLDEAPIVGRARLLVCSREEFLDLARQMSEVYMEMFKDSLISPDDPRHKVVETVVKLLVQKNQDVAEIATMSWNVHIVENSTINAFVLPNGAVFLFTGMLEAVADIHQLTFVLAHEMAHALIGHAAEKTSMSHVVDFLSFIFLTAIWLVCPRDSLAVLGQWIQSQLMQFMFDRPYSRKLELEADQVGLQLAAKICADVRAAPVFWKQMELLDQLTGKDIPEWLSTHPSHKNRANQLDRLVPQRCALHSFHRDLALWDRAESIK</sequence>
<evidence type="ECO:0000256" key="5">
    <source>
        <dbReference type="ARBA" id="ARBA00022833"/>
    </source>
</evidence>
<evidence type="ECO:0000256" key="10">
    <source>
        <dbReference type="RuleBase" id="RU003983"/>
    </source>
</evidence>
<keyword evidence="11" id="KW-0812">Transmembrane</keyword>
<evidence type="ECO:0000256" key="4">
    <source>
        <dbReference type="ARBA" id="ARBA00022801"/>
    </source>
</evidence>
<dbReference type="EMBL" id="JARO02000565">
    <property type="protein sequence ID" value="KPP78130.1"/>
    <property type="molecule type" value="Genomic_DNA"/>
</dbReference>
<dbReference type="CDD" id="cd07331">
    <property type="entry name" value="M48C_Oma1_like"/>
    <property type="match status" value="1"/>
</dbReference>
<feature type="domain" description="Peptidase M48" evidence="12">
    <location>
        <begin position="130"/>
        <end position="309"/>
    </location>
</feature>
<dbReference type="PANTHER" id="PTHR22726">
    <property type="entry name" value="METALLOENDOPEPTIDASE OMA1"/>
    <property type="match status" value="1"/>
</dbReference>
<dbReference type="InterPro" id="IPR051156">
    <property type="entry name" value="Mito/Outer_Membr_Metalloprot"/>
</dbReference>
<evidence type="ECO:0000313" key="14">
    <source>
        <dbReference type="Proteomes" id="UP000034805"/>
    </source>
</evidence>
<dbReference type="GO" id="GO:0046872">
    <property type="term" value="F:metal ion binding"/>
    <property type="evidence" value="ECO:0007669"/>
    <property type="project" value="UniProtKB-KW"/>
</dbReference>
<protein>
    <recommendedName>
        <fullName evidence="8">Metalloendopeptidase OMA1, mitochondrial</fullName>
    </recommendedName>
    <alternativeName>
        <fullName evidence="9">Overlapping with the m-AAA protease 1 homolog</fullName>
    </alternativeName>
</protein>